<dbReference type="Proteomes" id="UP001189429">
    <property type="component" value="Unassembled WGS sequence"/>
</dbReference>
<comment type="caution">
    <text evidence="3">The sequence shown here is derived from an EMBL/GenBank/DDBJ whole genome shotgun (WGS) entry which is preliminary data.</text>
</comment>
<dbReference type="EMBL" id="CAUYUJ010017030">
    <property type="protein sequence ID" value="CAK0871051.1"/>
    <property type="molecule type" value="Genomic_DNA"/>
</dbReference>
<keyword evidence="2" id="KW-0812">Transmembrane</keyword>
<accession>A0ABN9VD73</accession>
<evidence type="ECO:0000256" key="1">
    <source>
        <dbReference type="SAM" id="MobiDB-lite"/>
    </source>
</evidence>
<gene>
    <name evidence="3" type="ORF">PCOR1329_LOCUS57004</name>
</gene>
<reference evidence="3" key="1">
    <citation type="submission" date="2023-10" db="EMBL/GenBank/DDBJ databases">
        <authorList>
            <person name="Chen Y."/>
            <person name="Shah S."/>
            <person name="Dougan E. K."/>
            <person name="Thang M."/>
            <person name="Chan C."/>
        </authorList>
    </citation>
    <scope>NUCLEOTIDE SEQUENCE [LARGE SCALE GENOMIC DNA]</scope>
</reference>
<evidence type="ECO:0000313" key="3">
    <source>
        <dbReference type="EMBL" id="CAK0871051.1"/>
    </source>
</evidence>
<evidence type="ECO:0000313" key="4">
    <source>
        <dbReference type="Proteomes" id="UP001189429"/>
    </source>
</evidence>
<keyword evidence="2" id="KW-1133">Transmembrane helix</keyword>
<keyword evidence="2" id="KW-0472">Membrane</keyword>
<organism evidence="3 4">
    <name type="scientific">Prorocentrum cordatum</name>
    <dbReference type="NCBI Taxonomy" id="2364126"/>
    <lineage>
        <taxon>Eukaryota</taxon>
        <taxon>Sar</taxon>
        <taxon>Alveolata</taxon>
        <taxon>Dinophyceae</taxon>
        <taxon>Prorocentrales</taxon>
        <taxon>Prorocentraceae</taxon>
        <taxon>Prorocentrum</taxon>
    </lineage>
</organism>
<feature type="transmembrane region" description="Helical" evidence="2">
    <location>
        <begin position="209"/>
        <end position="228"/>
    </location>
</feature>
<protein>
    <submittedName>
        <fullName evidence="3">Uncharacterized protein</fullName>
    </submittedName>
</protein>
<feature type="region of interest" description="Disordered" evidence="1">
    <location>
        <begin position="33"/>
        <end position="91"/>
    </location>
</feature>
<keyword evidence="4" id="KW-1185">Reference proteome</keyword>
<sequence length="242" mass="25891">MAATRGSSVWRSADLTIPMPFLRLQLRAELGRRGGAGARPRVEDHSGGGGAHRSPTSTCGPPRRSATAHSSAPTGSGAPARSAPANPMANVSRDRIRTLQARLDSVMDDAYDADEARPGIDMAAELLELYDRAPLGPKSIRADACYAAFVLSLKADDLAGAKGWVRKAYQHSLVARGKDHPDTKVLEKLVKDPEDSPFSKKNDPQEAAVNVYVALGGIVSLGMLFQIFQSLARMQRMADPFA</sequence>
<evidence type="ECO:0000256" key="2">
    <source>
        <dbReference type="SAM" id="Phobius"/>
    </source>
</evidence>
<name>A0ABN9VD73_9DINO</name>
<proteinExistence type="predicted"/>